<feature type="modified residue" description="Phosphohistidine" evidence="14">
    <location>
        <position position="800"/>
    </location>
</feature>
<evidence type="ECO:0000259" key="17">
    <source>
        <dbReference type="PROSITE" id="PS50109"/>
    </source>
</evidence>
<dbReference type="PROSITE" id="PS50109">
    <property type="entry name" value="HIS_KIN"/>
    <property type="match status" value="1"/>
</dbReference>
<feature type="domain" description="Response regulatory" evidence="18">
    <location>
        <begin position="459"/>
        <end position="577"/>
    </location>
</feature>
<dbReference type="SUPFAM" id="SSF47226">
    <property type="entry name" value="Histidine-containing phosphotransfer domain, HPT domain"/>
    <property type="match status" value="1"/>
</dbReference>
<evidence type="ECO:0000256" key="2">
    <source>
        <dbReference type="ARBA" id="ARBA00004651"/>
    </source>
</evidence>
<keyword evidence="8" id="KW-0547">Nucleotide-binding</keyword>
<evidence type="ECO:0000313" key="21">
    <source>
        <dbReference type="Proteomes" id="UP001156664"/>
    </source>
</evidence>
<feature type="modified residue" description="4-aspartylphosphate" evidence="15">
    <location>
        <position position="513"/>
    </location>
</feature>
<evidence type="ECO:0000256" key="5">
    <source>
        <dbReference type="ARBA" id="ARBA00022553"/>
    </source>
</evidence>
<keyword evidence="9" id="KW-0418">Kinase</keyword>
<dbReference type="Pfam" id="PF13185">
    <property type="entry name" value="GAF_2"/>
    <property type="match status" value="1"/>
</dbReference>
<keyword evidence="12" id="KW-0902">Two-component regulatory system</keyword>
<name>A0ABQ5YPW3_9BURK</name>
<evidence type="ECO:0000259" key="18">
    <source>
        <dbReference type="PROSITE" id="PS50110"/>
    </source>
</evidence>
<dbReference type="Pfam" id="PF02518">
    <property type="entry name" value="HATPase_c"/>
    <property type="match status" value="1"/>
</dbReference>
<dbReference type="PROSITE" id="PS50894">
    <property type="entry name" value="HPT"/>
    <property type="match status" value="1"/>
</dbReference>
<evidence type="ECO:0000256" key="10">
    <source>
        <dbReference type="ARBA" id="ARBA00022840"/>
    </source>
</evidence>
<keyword evidence="10" id="KW-0067">ATP-binding</keyword>
<dbReference type="InterPro" id="IPR001789">
    <property type="entry name" value="Sig_transdc_resp-reg_receiver"/>
</dbReference>
<dbReference type="InterPro" id="IPR005467">
    <property type="entry name" value="His_kinase_dom"/>
</dbReference>
<organism evidence="20 21">
    <name type="scientific">Limnobacter litoralis</name>
    <dbReference type="NCBI Taxonomy" id="481366"/>
    <lineage>
        <taxon>Bacteria</taxon>
        <taxon>Pseudomonadati</taxon>
        <taxon>Pseudomonadota</taxon>
        <taxon>Betaproteobacteria</taxon>
        <taxon>Burkholderiales</taxon>
        <taxon>Burkholderiaceae</taxon>
        <taxon>Limnobacter</taxon>
    </lineage>
</organism>
<dbReference type="CDD" id="cd16922">
    <property type="entry name" value="HATPase_EvgS-ArcB-TorS-like"/>
    <property type="match status" value="1"/>
</dbReference>
<dbReference type="PROSITE" id="PS50110">
    <property type="entry name" value="RESPONSE_REGULATORY"/>
    <property type="match status" value="2"/>
</dbReference>
<dbReference type="SUPFAM" id="SSF55781">
    <property type="entry name" value="GAF domain-like"/>
    <property type="match status" value="1"/>
</dbReference>
<reference evidence="21" key="1">
    <citation type="journal article" date="2019" name="Int. J. Syst. Evol. Microbiol.">
        <title>The Global Catalogue of Microorganisms (GCM) 10K type strain sequencing project: providing services to taxonomists for standard genome sequencing and annotation.</title>
        <authorList>
            <consortium name="The Broad Institute Genomics Platform"/>
            <consortium name="The Broad Institute Genome Sequencing Center for Infectious Disease"/>
            <person name="Wu L."/>
            <person name="Ma J."/>
        </authorList>
    </citation>
    <scope>NUCLEOTIDE SEQUENCE [LARGE SCALE GENOMIC DNA]</scope>
    <source>
        <strain evidence="21">NBRC 105857</strain>
    </source>
</reference>
<dbReference type="SUPFAM" id="SSF47384">
    <property type="entry name" value="Homodimeric domain of signal transducing histidine kinase"/>
    <property type="match status" value="1"/>
</dbReference>
<dbReference type="Proteomes" id="UP001156664">
    <property type="component" value="Unassembled WGS sequence"/>
</dbReference>
<dbReference type="InterPro" id="IPR036097">
    <property type="entry name" value="HisK_dim/P_sf"/>
</dbReference>
<evidence type="ECO:0000256" key="13">
    <source>
        <dbReference type="ARBA" id="ARBA00023136"/>
    </source>
</evidence>
<feature type="modified residue" description="4-aspartylphosphate" evidence="15">
    <location>
        <position position="665"/>
    </location>
</feature>
<evidence type="ECO:0000256" key="4">
    <source>
        <dbReference type="ARBA" id="ARBA00022475"/>
    </source>
</evidence>
<dbReference type="RefSeq" id="WP_284281277.1">
    <property type="nucleotide sequence ID" value="NZ_BSOJ01000015.1"/>
</dbReference>
<keyword evidence="7" id="KW-0812">Transmembrane</keyword>
<dbReference type="InterPro" id="IPR004358">
    <property type="entry name" value="Sig_transdc_His_kin-like_C"/>
</dbReference>
<dbReference type="InterPro" id="IPR036890">
    <property type="entry name" value="HATPase_C_sf"/>
</dbReference>
<comment type="subcellular location">
    <subcellularLocation>
        <location evidence="2">Cell membrane</location>
        <topology evidence="2">Multi-pass membrane protein</topology>
    </subcellularLocation>
</comment>
<dbReference type="EMBL" id="BSOJ01000015">
    <property type="protein sequence ID" value="GLR26645.1"/>
    <property type="molecule type" value="Genomic_DNA"/>
</dbReference>
<dbReference type="CDD" id="cd17546">
    <property type="entry name" value="REC_hyHK_CKI1_RcsC-like"/>
    <property type="match status" value="1"/>
</dbReference>
<gene>
    <name evidence="20" type="ORF">GCM10007875_17350</name>
</gene>
<dbReference type="Pfam" id="PF00512">
    <property type="entry name" value="HisKA"/>
    <property type="match status" value="1"/>
</dbReference>
<dbReference type="SMART" id="SM00065">
    <property type="entry name" value="GAF"/>
    <property type="match status" value="1"/>
</dbReference>
<dbReference type="SMART" id="SM00387">
    <property type="entry name" value="HATPase_c"/>
    <property type="match status" value="1"/>
</dbReference>
<evidence type="ECO:0000256" key="14">
    <source>
        <dbReference type="PROSITE-ProRule" id="PRU00110"/>
    </source>
</evidence>
<keyword evidence="16" id="KW-0175">Coiled coil</keyword>
<sequence>MPEVTQNNSHTEGRIIGPGVDLLAAINRITSGFLATQNVLKHFSETLNIILEVSHSEYGFLSELMHDEQGVPFMRAYAISDISWDDKSRAMYAVFEQKKHMDFRTLDNLFGHVLKTGETIISNDPANDKRAGGFPHGHRNMDSYLGMPLIAGQEVVGMIAIANRPGGYSQALVDWMEPVRTSLSSMILSMRAQRENELAKNALLLAKNEAEKANRAKSLFLATMSHEIRTPMNGIIGMCELLEETQLTERQRHYARTITRSASSLLAIINDVLDLSKLEAGSTTLSNKDFDLERLCLDVSSMLSPASRQKGIELVFHYAGDLPTHFVGDEAKIRQILINLISNAIKFTDRGHVIVQIERGQAHDVKISVSDSGIGIPEEKLTELFQMFYQVDQEADRKYEGTGLGLAISKRLAHLMGGDIHAQSVKGQGSTFTLELELCPSQANGGQTSEESPHFEKSRVLLVHGHAASRELLEAQLTAWGAEVHAVENAAEALLKIEYGIHNHSAYCMAIVDADMPRFSGQWLARELNAVLGDAAPLMLLLETEISSDPTDASPIVKRMPKLSGTTKLKQTLTELLALVRQGLGHQQVHRFLQTDSNHSNKPVIQSDIATTFSGQVLLVEDNPVNQEVAMIALEQLGCKVDVAFDGRQAVQKFKSGQYDLLFMDCQMPNMDGLAATREIRNHELRHGKRPTPIVAMTANALPTDRDKCLEAGMSDYVSKPVRRQDVINILSMHLRPAEHVPVHQPNLAALENLVGKDSKLVSRIIARYKVALEQDLKHLRDAVEAAQNPDRENLIQMLHRMKGGAAVSGFEQFAARLSDLEKQCRQQSWETLLDPLNALLADGQRILDAN</sequence>
<dbReference type="PRINTS" id="PR00344">
    <property type="entry name" value="BCTRLSENSOR"/>
</dbReference>
<evidence type="ECO:0000256" key="11">
    <source>
        <dbReference type="ARBA" id="ARBA00022989"/>
    </source>
</evidence>
<evidence type="ECO:0000256" key="3">
    <source>
        <dbReference type="ARBA" id="ARBA00012438"/>
    </source>
</evidence>
<dbReference type="InterPro" id="IPR008207">
    <property type="entry name" value="Sig_transdc_His_kin_Hpt_dom"/>
</dbReference>
<accession>A0ABQ5YPW3</accession>
<evidence type="ECO:0000256" key="16">
    <source>
        <dbReference type="SAM" id="Coils"/>
    </source>
</evidence>
<dbReference type="InterPro" id="IPR003594">
    <property type="entry name" value="HATPase_dom"/>
</dbReference>
<dbReference type="PANTHER" id="PTHR45339">
    <property type="entry name" value="HYBRID SIGNAL TRANSDUCTION HISTIDINE KINASE J"/>
    <property type="match status" value="1"/>
</dbReference>
<dbReference type="InterPro" id="IPR003018">
    <property type="entry name" value="GAF"/>
</dbReference>
<evidence type="ECO:0000256" key="1">
    <source>
        <dbReference type="ARBA" id="ARBA00000085"/>
    </source>
</evidence>
<comment type="catalytic activity">
    <reaction evidence="1">
        <text>ATP + protein L-histidine = ADP + protein N-phospho-L-histidine.</text>
        <dbReference type="EC" id="2.7.13.3"/>
    </reaction>
</comment>
<dbReference type="Gene3D" id="3.30.565.10">
    <property type="entry name" value="Histidine kinase-like ATPase, C-terminal domain"/>
    <property type="match status" value="1"/>
</dbReference>
<dbReference type="SUPFAM" id="SSF55874">
    <property type="entry name" value="ATPase domain of HSP90 chaperone/DNA topoisomerase II/histidine kinase"/>
    <property type="match status" value="1"/>
</dbReference>
<keyword evidence="21" id="KW-1185">Reference proteome</keyword>
<evidence type="ECO:0000256" key="9">
    <source>
        <dbReference type="ARBA" id="ARBA00022777"/>
    </source>
</evidence>
<evidence type="ECO:0000256" key="12">
    <source>
        <dbReference type="ARBA" id="ARBA00023012"/>
    </source>
</evidence>
<dbReference type="InterPro" id="IPR036641">
    <property type="entry name" value="HPT_dom_sf"/>
</dbReference>
<dbReference type="Pfam" id="PF01627">
    <property type="entry name" value="Hpt"/>
    <property type="match status" value="1"/>
</dbReference>
<dbReference type="PANTHER" id="PTHR45339:SF1">
    <property type="entry name" value="HYBRID SIGNAL TRANSDUCTION HISTIDINE KINASE J"/>
    <property type="match status" value="1"/>
</dbReference>
<evidence type="ECO:0000256" key="7">
    <source>
        <dbReference type="ARBA" id="ARBA00022692"/>
    </source>
</evidence>
<comment type="caution">
    <text evidence="20">The sequence shown here is derived from an EMBL/GenBank/DDBJ whole genome shotgun (WGS) entry which is preliminary data.</text>
</comment>
<feature type="coiled-coil region" evidence="16">
    <location>
        <begin position="189"/>
        <end position="216"/>
    </location>
</feature>
<proteinExistence type="predicted"/>
<dbReference type="EC" id="2.7.13.3" evidence="3"/>
<dbReference type="SMART" id="SM00388">
    <property type="entry name" value="HisKA"/>
    <property type="match status" value="1"/>
</dbReference>
<dbReference type="Gene3D" id="1.10.287.130">
    <property type="match status" value="1"/>
</dbReference>
<dbReference type="Gene3D" id="1.20.120.160">
    <property type="entry name" value="HPT domain"/>
    <property type="match status" value="1"/>
</dbReference>
<dbReference type="SMART" id="SM00448">
    <property type="entry name" value="REC"/>
    <property type="match status" value="1"/>
</dbReference>
<dbReference type="InterPro" id="IPR011006">
    <property type="entry name" value="CheY-like_superfamily"/>
</dbReference>
<keyword evidence="11" id="KW-1133">Transmembrane helix</keyword>
<dbReference type="InterPro" id="IPR029016">
    <property type="entry name" value="GAF-like_dom_sf"/>
</dbReference>
<evidence type="ECO:0000256" key="15">
    <source>
        <dbReference type="PROSITE-ProRule" id="PRU00169"/>
    </source>
</evidence>
<evidence type="ECO:0000256" key="6">
    <source>
        <dbReference type="ARBA" id="ARBA00022679"/>
    </source>
</evidence>
<evidence type="ECO:0000259" key="19">
    <source>
        <dbReference type="PROSITE" id="PS50894"/>
    </source>
</evidence>
<keyword evidence="13" id="KW-0472">Membrane</keyword>
<feature type="domain" description="Response regulatory" evidence="18">
    <location>
        <begin position="616"/>
        <end position="735"/>
    </location>
</feature>
<feature type="domain" description="Histidine kinase" evidence="17">
    <location>
        <begin position="223"/>
        <end position="440"/>
    </location>
</feature>
<keyword evidence="6" id="KW-0808">Transferase</keyword>
<evidence type="ECO:0000313" key="20">
    <source>
        <dbReference type="EMBL" id="GLR26645.1"/>
    </source>
</evidence>
<dbReference type="Gene3D" id="3.40.50.2300">
    <property type="match status" value="2"/>
</dbReference>
<keyword evidence="4" id="KW-1003">Cell membrane</keyword>
<dbReference type="Pfam" id="PF00072">
    <property type="entry name" value="Response_reg"/>
    <property type="match status" value="1"/>
</dbReference>
<feature type="domain" description="HPt" evidence="19">
    <location>
        <begin position="758"/>
        <end position="851"/>
    </location>
</feature>
<dbReference type="CDD" id="cd00082">
    <property type="entry name" value="HisKA"/>
    <property type="match status" value="1"/>
</dbReference>
<dbReference type="SUPFAM" id="SSF52172">
    <property type="entry name" value="CheY-like"/>
    <property type="match status" value="2"/>
</dbReference>
<protein>
    <recommendedName>
        <fullName evidence="3">histidine kinase</fullName>
        <ecNumber evidence="3">2.7.13.3</ecNumber>
    </recommendedName>
</protein>
<dbReference type="InterPro" id="IPR003661">
    <property type="entry name" value="HisK_dim/P_dom"/>
</dbReference>
<keyword evidence="5 15" id="KW-0597">Phosphoprotein</keyword>
<dbReference type="Gene3D" id="3.30.450.40">
    <property type="match status" value="1"/>
</dbReference>
<evidence type="ECO:0000256" key="8">
    <source>
        <dbReference type="ARBA" id="ARBA00022741"/>
    </source>
</evidence>